<evidence type="ECO:0000256" key="2">
    <source>
        <dbReference type="ARBA" id="ARBA00023125"/>
    </source>
</evidence>
<dbReference type="PANTHER" id="PTHR47506">
    <property type="entry name" value="TRANSCRIPTIONAL REGULATORY PROTEIN"/>
    <property type="match status" value="1"/>
</dbReference>
<dbReference type="PRINTS" id="PR00455">
    <property type="entry name" value="HTHTETR"/>
</dbReference>
<evidence type="ECO:0000313" key="7">
    <source>
        <dbReference type="Proteomes" id="UP000002218"/>
    </source>
</evidence>
<dbReference type="AlphaFoldDB" id="C8X6Z3"/>
<dbReference type="KEGG" id="nml:Namu_4612"/>
<reference evidence="6 7" key="2">
    <citation type="journal article" date="2010" name="Stand. Genomic Sci.">
        <title>Complete genome sequence of Nakamurella multipartita type strain (Y-104).</title>
        <authorList>
            <person name="Tice H."/>
            <person name="Mayilraj S."/>
            <person name="Sims D."/>
            <person name="Lapidus A."/>
            <person name="Nolan M."/>
            <person name="Lucas S."/>
            <person name="Glavina Del Rio T."/>
            <person name="Copeland A."/>
            <person name="Cheng J.F."/>
            <person name="Meincke L."/>
            <person name="Bruce D."/>
            <person name="Goodwin L."/>
            <person name="Pitluck S."/>
            <person name="Ivanova N."/>
            <person name="Mavromatis K."/>
            <person name="Ovchinnikova G."/>
            <person name="Pati A."/>
            <person name="Chen A."/>
            <person name="Palaniappan K."/>
            <person name="Land M."/>
            <person name="Hauser L."/>
            <person name="Chang Y.J."/>
            <person name="Jeffries C.D."/>
            <person name="Detter J.C."/>
            <person name="Brettin T."/>
            <person name="Rohde M."/>
            <person name="Goker M."/>
            <person name="Bristow J."/>
            <person name="Eisen J.A."/>
            <person name="Markowitz V."/>
            <person name="Hugenholtz P."/>
            <person name="Kyrpides N.C."/>
            <person name="Klenk H.P."/>
            <person name="Chen F."/>
        </authorList>
    </citation>
    <scope>NUCLEOTIDE SEQUENCE [LARGE SCALE GENOMIC DNA]</scope>
    <source>
        <strain evidence="7">ATCC 700099 / DSM 44233 / CIP 104796 / JCM 9543 / NBRC 105858 / Y-104</strain>
    </source>
</reference>
<feature type="DNA-binding region" description="H-T-H motif" evidence="4">
    <location>
        <begin position="29"/>
        <end position="48"/>
    </location>
</feature>
<dbReference type="InParanoid" id="C8X6Z3"/>
<name>C8X6Z3_NAKMY</name>
<evidence type="ECO:0000256" key="3">
    <source>
        <dbReference type="ARBA" id="ARBA00023163"/>
    </source>
</evidence>
<keyword evidence="1" id="KW-0805">Transcription regulation</keyword>
<dbReference type="RefSeq" id="WP_015749706.1">
    <property type="nucleotide sequence ID" value="NC_013235.1"/>
</dbReference>
<accession>C8X6Z3</accession>
<dbReference type="EMBL" id="CP001737">
    <property type="protein sequence ID" value="ACV80891.1"/>
    <property type="molecule type" value="Genomic_DNA"/>
</dbReference>
<dbReference type="SUPFAM" id="SSF46689">
    <property type="entry name" value="Homeodomain-like"/>
    <property type="match status" value="1"/>
</dbReference>
<dbReference type="GO" id="GO:0003677">
    <property type="term" value="F:DNA binding"/>
    <property type="evidence" value="ECO:0007669"/>
    <property type="project" value="UniProtKB-UniRule"/>
</dbReference>
<keyword evidence="3" id="KW-0804">Transcription</keyword>
<dbReference type="Gene3D" id="1.10.357.10">
    <property type="entry name" value="Tetracycline Repressor, domain 2"/>
    <property type="match status" value="1"/>
</dbReference>
<proteinExistence type="predicted"/>
<dbReference type="HOGENOM" id="CLU_069356_28_0_11"/>
<gene>
    <name evidence="6" type="ordered locus">Namu_4612</name>
</gene>
<dbReference type="Proteomes" id="UP000002218">
    <property type="component" value="Chromosome"/>
</dbReference>
<protein>
    <submittedName>
        <fullName evidence="6">Transcriptional regulator, TetR family</fullName>
    </submittedName>
</protein>
<feature type="domain" description="HTH tetR-type" evidence="5">
    <location>
        <begin position="6"/>
        <end position="66"/>
    </location>
</feature>
<evidence type="ECO:0000313" key="6">
    <source>
        <dbReference type="EMBL" id="ACV80891.1"/>
    </source>
</evidence>
<dbReference type="InterPro" id="IPR001647">
    <property type="entry name" value="HTH_TetR"/>
</dbReference>
<dbReference type="STRING" id="479431.Namu_4612"/>
<reference evidence="7" key="1">
    <citation type="submission" date="2009-09" db="EMBL/GenBank/DDBJ databases">
        <title>The complete genome of Nakamurella multipartita DSM 44233.</title>
        <authorList>
            <consortium name="US DOE Joint Genome Institute (JGI-PGF)"/>
            <person name="Lucas S."/>
            <person name="Copeland A."/>
            <person name="Lapidus A."/>
            <person name="Glavina del Rio T."/>
            <person name="Dalin E."/>
            <person name="Tice H."/>
            <person name="Bruce D."/>
            <person name="Goodwin L."/>
            <person name="Pitluck S."/>
            <person name="Kyrpides N."/>
            <person name="Mavromatis K."/>
            <person name="Ivanova N."/>
            <person name="Ovchinnikova G."/>
            <person name="Sims D."/>
            <person name="Meincke L."/>
            <person name="Brettin T."/>
            <person name="Detter J.C."/>
            <person name="Han C."/>
            <person name="Larimer F."/>
            <person name="Land M."/>
            <person name="Hauser L."/>
            <person name="Markowitz V."/>
            <person name="Cheng J.-F."/>
            <person name="Hugenholtz P."/>
            <person name="Woyke T."/>
            <person name="Wu D."/>
            <person name="Klenk H.-P."/>
            <person name="Eisen J.A."/>
        </authorList>
    </citation>
    <scope>NUCLEOTIDE SEQUENCE [LARGE SCALE GENOMIC DNA]</scope>
    <source>
        <strain evidence="7">ATCC 700099 / DSM 44233 / CIP 104796 / JCM 9543 / NBRC 105858 / Y-104</strain>
    </source>
</reference>
<dbReference type="Pfam" id="PF00440">
    <property type="entry name" value="TetR_N"/>
    <property type="match status" value="1"/>
</dbReference>
<dbReference type="PANTHER" id="PTHR47506:SF1">
    <property type="entry name" value="HTH-TYPE TRANSCRIPTIONAL REGULATOR YJDC"/>
    <property type="match status" value="1"/>
</dbReference>
<dbReference type="OrthoDB" id="9805134at2"/>
<dbReference type="PROSITE" id="PS50977">
    <property type="entry name" value="HTH_TETR_2"/>
    <property type="match status" value="1"/>
</dbReference>
<dbReference type="InterPro" id="IPR009057">
    <property type="entry name" value="Homeodomain-like_sf"/>
</dbReference>
<evidence type="ECO:0000256" key="1">
    <source>
        <dbReference type="ARBA" id="ARBA00023015"/>
    </source>
</evidence>
<evidence type="ECO:0000256" key="4">
    <source>
        <dbReference type="PROSITE-ProRule" id="PRU00335"/>
    </source>
</evidence>
<sequence length="196" mass="20468">MGRTKTFDPAEVVRAARAVFWTRGFESASLPELQEATGLSASSIYHSFGSKRGLFDAAVASYLDEVARPRWQPLTAPQVQPAALVDYLVGLRTALRSSGTLPADHGCLLLNTASAPLAGDDTVARAVGAYCAELRAAISRGVDAARPELDPAARACLADACTGQVVAAFTLIRVDAEQAARCLDAALTLVDPEPAG</sequence>
<organism evidence="6 7">
    <name type="scientific">Nakamurella multipartita (strain ATCC 700099 / DSM 44233 / CIP 104796 / JCM 9543 / NBRC 105858 / Y-104)</name>
    <name type="common">Microsphaera multipartita</name>
    <dbReference type="NCBI Taxonomy" id="479431"/>
    <lineage>
        <taxon>Bacteria</taxon>
        <taxon>Bacillati</taxon>
        <taxon>Actinomycetota</taxon>
        <taxon>Actinomycetes</taxon>
        <taxon>Nakamurellales</taxon>
        <taxon>Nakamurellaceae</taxon>
        <taxon>Nakamurella</taxon>
    </lineage>
</organism>
<keyword evidence="2 4" id="KW-0238">DNA-binding</keyword>
<keyword evidence="7" id="KW-1185">Reference proteome</keyword>
<evidence type="ECO:0000259" key="5">
    <source>
        <dbReference type="PROSITE" id="PS50977"/>
    </source>
</evidence>
<dbReference type="eggNOG" id="COG1309">
    <property type="taxonomic scope" value="Bacteria"/>
</dbReference>